<evidence type="ECO:0000256" key="2">
    <source>
        <dbReference type="ARBA" id="ARBA00023015"/>
    </source>
</evidence>
<keyword evidence="3" id="KW-0238">DNA-binding</keyword>
<evidence type="ECO:0000256" key="3">
    <source>
        <dbReference type="ARBA" id="ARBA00023125"/>
    </source>
</evidence>
<dbReference type="PROSITE" id="PS50931">
    <property type="entry name" value="HTH_LYSR"/>
    <property type="match status" value="1"/>
</dbReference>
<dbReference type="InterPro" id="IPR036390">
    <property type="entry name" value="WH_DNA-bd_sf"/>
</dbReference>
<dbReference type="GO" id="GO:0003677">
    <property type="term" value="F:DNA binding"/>
    <property type="evidence" value="ECO:0007669"/>
    <property type="project" value="UniProtKB-KW"/>
</dbReference>
<dbReference type="PRINTS" id="PR00039">
    <property type="entry name" value="HTHLYSR"/>
</dbReference>
<dbReference type="Pfam" id="PF00126">
    <property type="entry name" value="HTH_1"/>
    <property type="match status" value="1"/>
</dbReference>
<evidence type="ECO:0000259" key="5">
    <source>
        <dbReference type="PROSITE" id="PS50931"/>
    </source>
</evidence>
<dbReference type="PANTHER" id="PTHR30346:SF0">
    <property type="entry name" value="HCA OPERON TRANSCRIPTIONAL ACTIVATOR HCAR"/>
    <property type="match status" value="1"/>
</dbReference>
<keyword evidence="7" id="KW-1185">Reference proteome</keyword>
<dbReference type="EMBL" id="QICD01000005">
    <property type="protein sequence ID" value="RNL46883.1"/>
    <property type="molecule type" value="Genomic_DNA"/>
</dbReference>
<comment type="caution">
    <text evidence="6">The sequence shown here is derived from an EMBL/GenBank/DDBJ whole genome shotgun (WGS) entry which is preliminary data.</text>
</comment>
<dbReference type="SUPFAM" id="SSF53850">
    <property type="entry name" value="Periplasmic binding protein-like II"/>
    <property type="match status" value="1"/>
</dbReference>
<keyword evidence="4" id="KW-0804">Transcription</keyword>
<feature type="domain" description="HTH lysR-type" evidence="5">
    <location>
        <begin position="109"/>
        <end position="165"/>
    </location>
</feature>
<evidence type="ECO:0000313" key="7">
    <source>
        <dbReference type="Proteomes" id="UP000278632"/>
    </source>
</evidence>
<dbReference type="InterPro" id="IPR036388">
    <property type="entry name" value="WH-like_DNA-bd_sf"/>
</dbReference>
<dbReference type="AlphaFoldDB" id="A0A3N0BHF7"/>
<dbReference type="PANTHER" id="PTHR30346">
    <property type="entry name" value="TRANSCRIPTIONAL DUAL REGULATOR HCAR-RELATED"/>
    <property type="match status" value="1"/>
</dbReference>
<name>A0A3N0BHF7_9ACTN</name>
<dbReference type="SUPFAM" id="SSF46785">
    <property type="entry name" value="Winged helix' DNA-binding domain"/>
    <property type="match status" value="1"/>
</dbReference>
<dbReference type="Gene3D" id="1.10.10.10">
    <property type="entry name" value="Winged helix-like DNA-binding domain superfamily/Winged helix DNA-binding domain"/>
    <property type="match status" value="1"/>
</dbReference>
<protein>
    <recommendedName>
        <fullName evidence="5">HTH lysR-type domain-containing protein</fullName>
    </recommendedName>
</protein>
<evidence type="ECO:0000256" key="4">
    <source>
        <dbReference type="ARBA" id="ARBA00023163"/>
    </source>
</evidence>
<dbReference type="InterPro" id="IPR000847">
    <property type="entry name" value="LysR_HTH_N"/>
</dbReference>
<keyword evidence="2" id="KW-0805">Transcription regulation</keyword>
<organism evidence="6 7">
    <name type="scientific">Paraeggerthella hongkongensis</name>
    <dbReference type="NCBI Taxonomy" id="230658"/>
    <lineage>
        <taxon>Bacteria</taxon>
        <taxon>Bacillati</taxon>
        <taxon>Actinomycetota</taxon>
        <taxon>Coriobacteriia</taxon>
        <taxon>Eggerthellales</taxon>
        <taxon>Eggerthellaceae</taxon>
        <taxon>Paraeggerthella</taxon>
    </lineage>
</organism>
<evidence type="ECO:0000313" key="6">
    <source>
        <dbReference type="EMBL" id="RNL46883.1"/>
    </source>
</evidence>
<dbReference type="GO" id="GO:0032993">
    <property type="term" value="C:protein-DNA complex"/>
    <property type="evidence" value="ECO:0007669"/>
    <property type="project" value="TreeGrafter"/>
</dbReference>
<gene>
    <name evidence="6" type="ORF">DMP08_04155</name>
</gene>
<accession>A0A3N0BHF7</accession>
<evidence type="ECO:0000256" key="1">
    <source>
        <dbReference type="ARBA" id="ARBA00009437"/>
    </source>
</evidence>
<comment type="similarity">
    <text evidence="1">Belongs to the LysR transcriptional regulatory family.</text>
</comment>
<reference evidence="7" key="1">
    <citation type="submission" date="2018-05" db="EMBL/GenBank/DDBJ databases">
        <title>Genome Sequencing of selected type strains of the family Eggerthellaceae.</title>
        <authorList>
            <person name="Danylec N."/>
            <person name="Stoll D.A."/>
            <person name="Doetsch A."/>
            <person name="Huch M."/>
        </authorList>
    </citation>
    <scope>NUCLEOTIDE SEQUENCE [LARGE SCALE GENOMIC DNA]</scope>
    <source>
        <strain evidence="7">DSM 16106</strain>
    </source>
</reference>
<proteinExistence type="inferred from homology"/>
<sequence>MRLTRAVTHGDAQSFARELCGRFPSSRPVPCPPLTGVSILTRMRAGRAFAFFMRLFDLPLHAAPDSRSRHSRPKCFTCDEVRQDVAQKGNTRYYRKIRSNQDEQGGGAVKLEHIREFVTLARCGSFQEAADELYVARPTLSNHMRGLEQELGFALFDRSESNELTDAGAAFLDGMARALDTIDSGLERCRALADLREEQDQVVNISLRCSVFELRAMLEKHCPCRYAFASYDNKRPMLYPFAQEAADVMVMYDLDLLPALRMEVESMGLLYERYGHEPCAVAMREDHPLASGPLTRDRLRGVEIAQLDVIESESWKRIIVHMLGDDMDLRFRLIPMGNLLNFWTVDLEDSIFISMKSMLAQYFARREGYVIRDLVDDAPLLMPRSLVHRPVSERPCIAPVLDTFRDHLARGER</sequence>
<dbReference type="Proteomes" id="UP000278632">
    <property type="component" value="Unassembled WGS sequence"/>
</dbReference>
<dbReference type="GO" id="GO:0003700">
    <property type="term" value="F:DNA-binding transcription factor activity"/>
    <property type="evidence" value="ECO:0007669"/>
    <property type="project" value="InterPro"/>
</dbReference>